<dbReference type="RefSeq" id="XP_040721719.1">
    <property type="nucleotide sequence ID" value="XM_040859270.1"/>
</dbReference>
<protein>
    <submittedName>
        <fullName evidence="1">Uncharacterized protein</fullName>
    </submittedName>
</protein>
<comment type="caution">
    <text evidence="1">The sequence shown here is derived from an EMBL/GenBank/DDBJ whole genome shotgun (WGS) entry which is preliminary data.</text>
</comment>
<evidence type="ECO:0000313" key="2">
    <source>
        <dbReference type="Proteomes" id="UP000193689"/>
    </source>
</evidence>
<reference evidence="1 2" key="1">
    <citation type="submission" date="2016-07" db="EMBL/GenBank/DDBJ databases">
        <title>Pervasive Adenine N6-methylation of Active Genes in Fungi.</title>
        <authorList>
            <consortium name="DOE Joint Genome Institute"/>
            <person name="Mondo S.J."/>
            <person name="Dannebaum R.O."/>
            <person name="Kuo R.C."/>
            <person name="Labutti K."/>
            <person name="Haridas S."/>
            <person name="Kuo A."/>
            <person name="Salamov A."/>
            <person name="Ahrendt S.R."/>
            <person name="Lipzen A."/>
            <person name="Sullivan W."/>
            <person name="Andreopoulos W.B."/>
            <person name="Clum A."/>
            <person name="Lindquist E."/>
            <person name="Daum C."/>
            <person name="Ramamoorthy G.K."/>
            <person name="Gryganskyi A."/>
            <person name="Culley D."/>
            <person name="Magnuson J.K."/>
            <person name="James T.Y."/>
            <person name="O'Malley M.A."/>
            <person name="Stajich J.E."/>
            <person name="Spatafora J.W."/>
            <person name="Visel A."/>
            <person name="Grigoriev I.V."/>
        </authorList>
    </citation>
    <scope>NUCLEOTIDE SEQUENCE [LARGE SCALE GENOMIC DNA]</scope>
    <source>
        <strain evidence="1 2">CBS 129021</strain>
    </source>
</reference>
<dbReference type="AlphaFoldDB" id="A0A1Y2EKQ7"/>
<dbReference type="InParanoid" id="A0A1Y2EKQ7"/>
<dbReference type="Proteomes" id="UP000193689">
    <property type="component" value="Unassembled WGS sequence"/>
</dbReference>
<sequence>MSTGQGFARLEAQINISPPPERRKLSIRRLTLPKSRYSQTCSSYEAPSRTSNRYTVLPFSLLPSNIHLFKMLFVKSSLAPAYLGAELAFAMTAKPLPEPRVARYDEPPYNSTDSLTKRTGTEVHAYPYSRDCTGELYIWNGGTDMYSLWWEEDHYCSFDLYANSLTCDDDDQFWSINPPNGDASVGPCYPAGEHPINPGPWKSFKADCQ</sequence>
<proteinExistence type="predicted"/>
<evidence type="ECO:0000313" key="1">
    <source>
        <dbReference type="EMBL" id="ORY72127.1"/>
    </source>
</evidence>
<name>A0A1Y2EKQ7_9PEZI</name>
<dbReference type="EMBL" id="MCFJ01000001">
    <property type="protein sequence ID" value="ORY72127.1"/>
    <property type="molecule type" value="Genomic_DNA"/>
</dbReference>
<accession>A0A1Y2EKQ7</accession>
<dbReference type="GeneID" id="63775482"/>
<keyword evidence="2" id="KW-1185">Reference proteome</keyword>
<organism evidence="1 2">
    <name type="scientific">Pseudomassariella vexata</name>
    <dbReference type="NCBI Taxonomy" id="1141098"/>
    <lineage>
        <taxon>Eukaryota</taxon>
        <taxon>Fungi</taxon>
        <taxon>Dikarya</taxon>
        <taxon>Ascomycota</taxon>
        <taxon>Pezizomycotina</taxon>
        <taxon>Sordariomycetes</taxon>
        <taxon>Xylariomycetidae</taxon>
        <taxon>Amphisphaeriales</taxon>
        <taxon>Pseudomassariaceae</taxon>
        <taxon>Pseudomassariella</taxon>
    </lineage>
</organism>
<gene>
    <name evidence="1" type="ORF">BCR38DRAFT_418998</name>
</gene>